<proteinExistence type="predicted"/>
<dbReference type="EMBL" id="VSSQ01145236">
    <property type="protein sequence ID" value="MPN64402.1"/>
    <property type="molecule type" value="Genomic_DNA"/>
</dbReference>
<sequence>MEKYTWSSPVAVYDESGNAYIVVCEGSDTGGKVFLLDGKTGTLLSTFDAEKNIEASPAVYGNMIVFGTRGMKIWGVKIS</sequence>
<name>A0A645JM80_9ZZZZ</name>
<evidence type="ECO:0000313" key="1">
    <source>
        <dbReference type="EMBL" id="MPN64402.1"/>
    </source>
</evidence>
<dbReference type="AlphaFoldDB" id="A0A645JM80"/>
<gene>
    <name evidence="1" type="ORF">SDC9_212174</name>
</gene>
<dbReference type="InterPro" id="IPR011047">
    <property type="entry name" value="Quinoprotein_ADH-like_sf"/>
</dbReference>
<evidence type="ECO:0008006" key="2">
    <source>
        <dbReference type="Google" id="ProtNLM"/>
    </source>
</evidence>
<reference evidence="1" key="1">
    <citation type="submission" date="2019-08" db="EMBL/GenBank/DDBJ databases">
        <authorList>
            <person name="Kucharzyk K."/>
            <person name="Murdoch R.W."/>
            <person name="Higgins S."/>
            <person name="Loffler F."/>
        </authorList>
    </citation>
    <scope>NUCLEOTIDE SEQUENCE</scope>
</reference>
<accession>A0A645JM80</accession>
<dbReference type="InterPro" id="IPR015943">
    <property type="entry name" value="WD40/YVTN_repeat-like_dom_sf"/>
</dbReference>
<organism evidence="1">
    <name type="scientific">bioreactor metagenome</name>
    <dbReference type="NCBI Taxonomy" id="1076179"/>
    <lineage>
        <taxon>unclassified sequences</taxon>
        <taxon>metagenomes</taxon>
        <taxon>ecological metagenomes</taxon>
    </lineage>
</organism>
<comment type="caution">
    <text evidence="1">The sequence shown here is derived from an EMBL/GenBank/DDBJ whole genome shotgun (WGS) entry which is preliminary data.</text>
</comment>
<dbReference type="SUPFAM" id="SSF50998">
    <property type="entry name" value="Quinoprotein alcohol dehydrogenase-like"/>
    <property type="match status" value="1"/>
</dbReference>
<dbReference type="Gene3D" id="2.130.10.10">
    <property type="entry name" value="YVTN repeat-like/Quinoprotein amine dehydrogenase"/>
    <property type="match status" value="1"/>
</dbReference>
<protein>
    <recommendedName>
        <fullName evidence="2">Outer membrane protein assembly factor BamB</fullName>
    </recommendedName>
</protein>